<dbReference type="Proteomes" id="UP000218387">
    <property type="component" value="Chromosome"/>
</dbReference>
<evidence type="ECO:0000313" key="6">
    <source>
        <dbReference type="EMBL" id="QCT72936.1"/>
    </source>
</evidence>
<evidence type="ECO:0000256" key="2">
    <source>
        <dbReference type="ARBA" id="ARBA00024867"/>
    </source>
</evidence>
<dbReference type="PROSITE" id="PS50110">
    <property type="entry name" value="RESPONSE_REGULATORY"/>
    <property type="match status" value="1"/>
</dbReference>
<dbReference type="Gene3D" id="2.40.50.1020">
    <property type="entry name" value="LytTr DNA-binding domain"/>
    <property type="match status" value="1"/>
</dbReference>
<dbReference type="GO" id="GO:0003677">
    <property type="term" value="F:DNA binding"/>
    <property type="evidence" value="ECO:0007669"/>
    <property type="project" value="UniProtKB-KW"/>
</dbReference>
<organism evidence="6 7">
    <name type="scientific">Eubacterium maltosivorans</name>
    <dbReference type="NCBI Taxonomy" id="2041044"/>
    <lineage>
        <taxon>Bacteria</taxon>
        <taxon>Bacillati</taxon>
        <taxon>Bacillota</taxon>
        <taxon>Clostridia</taxon>
        <taxon>Eubacteriales</taxon>
        <taxon>Eubacteriaceae</taxon>
        <taxon>Eubacterium</taxon>
    </lineage>
</organism>
<keyword evidence="3" id="KW-0597">Phosphoprotein</keyword>
<dbReference type="InterPro" id="IPR001789">
    <property type="entry name" value="Sig_transdc_resp-reg_receiver"/>
</dbReference>
<reference evidence="6 7" key="1">
    <citation type="submission" date="2018-05" db="EMBL/GenBank/DDBJ databases">
        <title>Genome comparison of Eubacterium sp.</title>
        <authorList>
            <person name="Feng Y."/>
            <person name="Sanchez-Andrea I."/>
            <person name="Stams A.J.M."/>
            <person name="De Vos W.M."/>
        </authorList>
    </citation>
    <scope>NUCLEOTIDE SEQUENCE [LARGE SCALE GENOMIC DNA]</scope>
    <source>
        <strain evidence="6 7">YI</strain>
    </source>
</reference>
<feature type="modified residue" description="4-aspartylphosphate" evidence="3">
    <location>
        <position position="57"/>
    </location>
</feature>
<dbReference type="RefSeq" id="WP_096920124.1">
    <property type="nucleotide sequence ID" value="NZ_CP029487.1"/>
</dbReference>
<dbReference type="Pfam" id="PF00072">
    <property type="entry name" value="Response_reg"/>
    <property type="match status" value="1"/>
</dbReference>
<dbReference type="PANTHER" id="PTHR37299:SF1">
    <property type="entry name" value="STAGE 0 SPORULATION PROTEIN A HOMOLOG"/>
    <property type="match status" value="1"/>
</dbReference>
<keyword evidence="6" id="KW-0238">DNA-binding</keyword>
<keyword evidence="7" id="KW-1185">Reference proteome</keyword>
<dbReference type="EMBL" id="CP029487">
    <property type="protein sequence ID" value="QCT72936.1"/>
    <property type="molecule type" value="Genomic_DNA"/>
</dbReference>
<dbReference type="CDD" id="cd00156">
    <property type="entry name" value="REC"/>
    <property type="match status" value="1"/>
</dbReference>
<dbReference type="InterPro" id="IPR007492">
    <property type="entry name" value="LytTR_DNA-bd_dom"/>
</dbReference>
<name>A0A4V1GMD8_EUBML</name>
<feature type="domain" description="Response regulatory" evidence="4">
    <location>
        <begin position="2"/>
        <end position="122"/>
    </location>
</feature>
<evidence type="ECO:0000313" key="7">
    <source>
        <dbReference type="Proteomes" id="UP000218387"/>
    </source>
</evidence>
<dbReference type="SMART" id="SM00448">
    <property type="entry name" value="REC"/>
    <property type="match status" value="1"/>
</dbReference>
<dbReference type="PROSITE" id="PS50930">
    <property type="entry name" value="HTH_LYTTR"/>
    <property type="match status" value="1"/>
</dbReference>
<dbReference type="InterPro" id="IPR046947">
    <property type="entry name" value="LytR-like"/>
</dbReference>
<dbReference type="KEGG" id="emt:CPZ25_016925"/>
<dbReference type="PANTHER" id="PTHR37299">
    <property type="entry name" value="TRANSCRIPTIONAL REGULATOR-RELATED"/>
    <property type="match status" value="1"/>
</dbReference>
<evidence type="ECO:0000256" key="3">
    <source>
        <dbReference type="PROSITE-ProRule" id="PRU00169"/>
    </source>
</evidence>
<evidence type="ECO:0000256" key="1">
    <source>
        <dbReference type="ARBA" id="ARBA00018672"/>
    </source>
</evidence>
<feature type="domain" description="HTH LytTR-type" evidence="5">
    <location>
        <begin position="132"/>
        <end position="232"/>
    </location>
</feature>
<dbReference type="SUPFAM" id="SSF52172">
    <property type="entry name" value="CheY-like"/>
    <property type="match status" value="1"/>
</dbReference>
<evidence type="ECO:0000259" key="4">
    <source>
        <dbReference type="PROSITE" id="PS50110"/>
    </source>
</evidence>
<accession>A0A4V1GMD8</accession>
<sequence>MNIAIIDDLKEDSLLLCDYLKQYCDKNETFANIKSFEKASDFLACFIPQVYDLIFVDIYIDDMNGIELAQKIRETDKNCILIFSTISTEHTHALAGYKVHASDYLVKPYDYGTFEETMQRCNSLAVEKAHYIEVRQSRTNIKILIRNIIYTDYSNHYIYIYTKAGTVKTYMAFKDFSKLLLPYSNFICCYRNCMVNLDEVNFMENKEFIMSNGERVSIARSIYNEIQDYYRSYQFKKLNRLKG</sequence>
<dbReference type="AlphaFoldDB" id="A0A4V1GMD8"/>
<protein>
    <recommendedName>
        <fullName evidence="1">Stage 0 sporulation protein A homolog</fullName>
    </recommendedName>
</protein>
<dbReference type="SMART" id="SM00850">
    <property type="entry name" value="LytTR"/>
    <property type="match status" value="1"/>
</dbReference>
<evidence type="ECO:0000259" key="5">
    <source>
        <dbReference type="PROSITE" id="PS50930"/>
    </source>
</evidence>
<gene>
    <name evidence="6" type="ORF">CPZ25_016925</name>
</gene>
<dbReference type="InterPro" id="IPR011006">
    <property type="entry name" value="CheY-like_superfamily"/>
</dbReference>
<comment type="function">
    <text evidence="2">May play the central regulatory role in sporulation. It may be an element of the effector pathway responsible for the activation of sporulation genes in response to nutritional stress. Spo0A may act in concert with spo0H (a sigma factor) to control the expression of some genes that are critical to the sporulation process.</text>
</comment>
<dbReference type="Gene3D" id="3.40.50.2300">
    <property type="match status" value="1"/>
</dbReference>
<proteinExistence type="predicted"/>
<dbReference type="GO" id="GO:0000156">
    <property type="term" value="F:phosphorelay response regulator activity"/>
    <property type="evidence" value="ECO:0007669"/>
    <property type="project" value="InterPro"/>
</dbReference>
<dbReference type="Pfam" id="PF04397">
    <property type="entry name" value="LytTR"/>
    <property type="match status" value="1"/>
</dbReference>